<keyword evidence="10" id="KW-1185">Reference proteome</keyword>
<evidence type="ECO:0000256" key="4">
    <source>
        <dbReference type="ARBA" id="ARBA00022692"/>
    </source>
</evidence>
<feature type="transmembrane region" description="Helical" evidence="7">
    <location>
        <begin position="130"/>
        <end position="152"/>
    </location>
</feature>
<dbReference type="eggNOG" id="COG0395">
    <property type="taxonomic scope" value="Bacteria"/>
</dbReference>
<evidence type="ECO:0000256" key="3">
    <source>
        <dbReference type="ARBA" id="ARBA00022475"/>
    </source>
</evidence>
<organism evidence="9 10">
    <name type="scientific">Bifidobacterium tsurumiense</name>
    <dbReference type="NCBI Taxonomy" id="356829"/>
    <lineage>
        <taxon>Bacteria</taxon>
        <taxon>Bacillati</taxon>
        <taxon>Actinomycetota</taxon>
        <taxon>Actinomycetes</taxon>
        <taxon>Bifidobacteriales</taxon>
        <taxon>Bifidobacteriaceae</taxon>
        <taxon>Bifidobacterium</taxon>
    </lineage>
</organism>
<evidence type="ECO:0000256" key="7">
    <source>
        <dbReference type="RuleBase" id="RU363032"/>
    </source>
</evidence>
<name>A0A087EKL9_9BIFI</name>
<feature type="transmembrane region" description="Helical" evidence="7">
    <location>
        <begin position="164"/>
        <end position="184"/>
    </location>
</feature>
<reference evidence="9 10" key="1">
    <citation type="submission" date="2014-03" db="EMBL/GenBank/DDBJ databases">
        <title>Genomics of Bifidobacteria.</title>
        <authorList>
            <person name="Ventura M."/>
            <person name="Milani C."/>
            <person name="Lugli G.A."/>
        </authorList>
    </citation>
    <scope>NUCLEOTIDE SEQUENCE [LARGE SCALE GENOMIC DNA]</scope>
    <source>
        <strain evidence="9 10">JCM 13495</strain>
    </source>
</reference>
<accession>A0A087EKL9</accession>
<evidence type="ECO:0000313" key="10">
    <source>
        <dbReference type="Proteomes" id="UP000029080"/>
    </source>
</evidence>
<gene>
    <name evidence="9" type="ORF">BITS_0829</name>
</gene>
<comment type="similarity">
    <text evidence="7">Belongs to the binding-protein-dependent transport system permease family.</text>
</comment>
<feature type="transmembrane region" description="Helical" evidence="7">
    <location>
        <begin position="34"/>
        <end position="55"/>
    </location>
</feature>
<dbReference type="EMBL" id="JGZU01000002">
    <property type="protein sequence ID" value="KFJ08320.1"/>
    <property type="molecule type" value="Genomic_DNA"/>
</dbReference>
<dbReference type="GO" id="GO:0055085">
    <property type="term" value="P:transmembrane transport"/>
    <property type="evidence" value="ECO:0007669"/>
    <property type="project" value="InterPro"/>
</dbReference>
<dbReference type="Pfam" id="PF00528">
    <property type="entry name" value="BPD_transp_1"/>
    <property type="match status" value="1"/>
</dbReference>
<keyword evidence="6 7" id="KW-0472">Membrane</keyword>
<dbReference type="InterPro" id="IPR000515">
    <property type="entry name" value="MetI-like"/>
</dbReference>
<dbReference type="PROSITE" id="PS50928">
    <property type="entry name" value="ABC_TM1"/>
    <property type="match status" value="1"/>
</dbReference>
<keyword evidence="4 7" id="KW-0812">Transmembrane</keyword>
<evidence type="ECO:0000259" key="8">
    <source>
        <dbReference type="PROSITE" id="PS50928"/>
    </source>
</evidence>
<dbReference type="CDD" id="cd06261">
    <property type="entry name" value="TM_PBP2"/>
    <property type="match status" value="1"/>
</dbReference>
<evidence type="ECO:0000256" key="2">
    <source>
        <dbReference type="ARBA" id="ARBA00022448"/>
    </source>
</evidence>
<dbReference type="AlphaFoldDB" id="A0A087EKL9"/>
<sequence>MGMFTKSSAFAGQTVYNAKNGYRVSQKTPWGNPVVYFFSLVLVGICVTPVLYIVLGGFRTNSQITNNPSGLPNPWVLQNYLTVVTSDIFWQEMANSIIVGVCTMIGVVALGIMVSFVIARYKFRFSKAMYALFSAGLMFPMTVGITPLYLLIRNLGLSNSLAGIIVPQIAFGLPQTIIILVPFLQSIPDELEEACLLDGCSRLGFFWRMVIPLSMPGVATTGILTFVGSWNSYMLPLFVLSSSDKYTLPLGVQMFSSEHSVDTAQVLAFTSLAMLPALICFTIFQKKIVGGLTGAVKG</sequence>
<feature type="transmembrane region" description="Helical" evidence="7">
    <location>
        <begin position="205"/>
        <end position="230"/>
    </location>
</feature>
<comment type="caution">
    <text evidence="9">The sequence shown here is derived from an EMBL/GenBank/DDBJ whole genome shotgun (WGS) entry which is preliminary data.</text>
</comment>
<dbReference type="SUPFAM" id="SSF161098">
    <property type="entry name" value="MetI-like"/>
    <property type="match status" value="1"/>
</dbReference>
<dbReference type="Gene3D" id="1.10.3720.10">
    <property type="entry name" value="MetI-like"/>
    <property type="match status" value="1"/>
</dbReference>
<keyword evidence="5 7" id="KW-1133">Transmembrane helix</keyword>
<dbReference type="InterPro" id="IPR035906">
    <property type="entry name" value="MetI-like_sf"/>
</dbReference>
<dbReference type="GO" id="GO:0005886">
    <property type="term" value="C:plasma membrane"/>
    <property type="evidence" value="ECO:0007669"/>
    <property type="project" value="UniProtKB-SubCell"/>
</dbReference>
<dbReference type="STRING" id="356829.BITS_0829"/>
<evidence type="ECO:0000256" key="1">
    <source>
        <dbReference type="ARBA" id="ARBA00004651"/>
    </source>
</evidence>
<proteinExistence type="inferred from homology"/>
<evidence type="ECO:0000256" key="5">
    <source>
        <dbReference type="ARBA" id="ARBA00022989"/>
    </source>
</evidence>
<dbReference type="PANTHER" id="PTHR43744:SF12">
    <property type="entry name" value="ABC TRANSPORTER PERMEASE PROTEIN MG189-RELATED"/>
    <property type="match status" value="1"/>
</dbReference>
<dbReference type="Proteomes" id="UP000029080">
    <property type="component" value="Unassembled WGS sequence"/>
</dbReference>
<evidence type="ECO:0000256" key="6">
    <source>
        <dbReference type="ARBA" id="ARBA00023136"/>
    </source>
</evidence>
<keyword evidence="3" id="KW-1003">Cell membrane</keyword>
<dbReference type="PANTHER" id="PTHR43744">
    <property type="entry name" value="ABC TRANSPORTER PERMEASE PROTEIN MG189-RELATED-RELATED"/>
    <property type="match status" value="1"/>
</dbReference>
<feature type="transmembrane region" description="Helical" evidence="7">
    <location>
        <begin position="97"/>
        <end position="118"/>
    </location>
</feature>
<feature type="domain" description="ABC transmembrane type-1" evidence="8">
    <location>
        <begin position="93"/>
        <end position="284"/>
    </location>
</feature>
<feature type="transmembrane region" description="Helical" evidence="7">
    <location>
        <begin position="264"/>
        <end position="284"/>
    </location>
</feature>
<comment type="subcellular location">
    <subcellularLocation>
        <location evidence="1 7">Cell membrane</location>
        <topology evidence="1 7">Multi-pass membrane protein</topology>
    </subcellularLocation>
</comment>
<keyword evidence="2 7" id="KW-0813">Transport</keyword>
<evidence type="ECO:0000313" key="9">
    <source>
        <dbReference type="EMBL" id="KFJ08320.1"/>
    </source>
</evidence>
<protein>
    <submittedName>
        <fullName evidence="9">ABC transporter, permease protein</fullName>
    </submittedName>
</protein>